<dbReference type="EMBL" id="JAVMIP010000023">
    <property type="protein sequence ID" value="MDS3862165.1"/>
    <property type="molecule type" value="Genomic_DNA"/>
</dbReference>
<organism evidence="1 2">
    <name type="scientific">Pseudocalidococcus azoricus BACA0444</name>
    <dbReference type="NCBI Taxonomy" id="2918990"/>
    <lineage>
        <taxon>Bacteria</taxon>
        <taxon>Bacillati</taxon>
        <taxon>Cyanobacteriota</taxon>
        <taxon>Cyanophyceae</taxon>
        <taxon>Acaryochloridales</taxon>
        <taxon>Thermosynechococcaceae</taxon>
        <taxon>Pseudocalidococcus</taxon>
        <taxon>Pseudocalidococcus azoricus</taxon>
    </lineage>
</organism>
<protein>
    <submittedName>
        <fullName evidence="1">Uncharacterized protein</fullName>
    </submittedName>
</protein>
<dbReference type="Proteomes" id="UP001268256">
    <property type="component" value="Unassembled WGS sequence"/>
</dbReference>
<keyword evidence="2" id="KW-1185">Reference proteome</keyword>
<gene>
    <name evidence="1" type="ORF">RIF25_15290</name>
</gene>
<evidence type="ECO:0000313" key="2">
    <source>
        <dbReference type="Proteomes" id="UP001268256"/>
    </source>
</evidence>
<proteinExistence type="predicted"/>
<reference evidence="2" key="1">
    <citation type="submission" date="2023-07" db="EMBL/GenBank/DDBJ databases">
        <authorList>
            <person name="Luz R."/>
            <person name="Cordeiro R."/>
            <person name="Fonseca A."/>
            <person name="Goncalves V."/>
        </authorList>
    </citation>
    <scope>NUCLEOTIDE SEQUENCE [LARGE SCALE GENOMIC DNA]</scope>
    <source>
        <strain evidence="2">BACA0444</strain>
    </source>
</reference>
<dbReference type="RefSeq" id="WP_322879378.1">
    <property type="nucleotide sequence ID" value="NZ_JAVMIP010000023.1"/>
</dbReference>
<name>A0AAE4FWD3_9CYAN</name>
<dbReference type="AlphaFoldDB" id="A0AAE4FWD3"/>
<accession>A0AAE4FWD3</accession>
<evidence type="ECO:0000313" key="1">
    <source>
        <dbReference type="EMBL" id="MDS3862165.1"/>
    </source>
</evidence>
<sequence length="167" mass="19183">MAFMTAADSITDHPWYLAAQLVQPALIRLVDQLRQQLTESAWKSSYETVEVWPDNLPDNSENTETEPQILYWLYLTPKEATPDTRPIAINLWELCYQICFESYTPVLDRLTIQDFQLGEVAVDRSLFDDHGEVDWNCLDTKAAQVVKAMLDSYNSLDLKNNQHSGDP</sequence>
<comment type="caution">
    <text evidence="1">The sequence shown here is derived from an EMBL/GenBank/DDBJ whole genome shotgun (WGS) entry which is preliminary data.</text>
</comment>